<dbReference type="Pfam" id="PF01386">
    <property type="entry name" value="Ribosomal_L25p"/>
    <property type="match status" value="2"/>
</dbReference>
<dbReference type="CDD" id="cd00495">
    <property type="entry name" value="Ribosomal_L25_TL5_CTC"/>
    <property type="match status" value="1"/>
</dbReference>
<dbReference type="GO" id="GO:0006412">
    <property type="term" value="P:translation"/>
    <property type="evidence" value="ECO:0007669"/>
    <property type="project" value="UniProtKB-UniRule"/>
</dbReference>
<comment type="caution">
    <text evidence="8">The sequence shown here is derived from an EMBL/GenBank/DDBJ whole genome shotgun (WGS) entry which is preliminary data.</text>
</comment>
<accession>A0A9D9E3K1</accession>
<dbReference type="GO" id="GO:0003735">
    <property type="term" value="F:structural constituent of ribosome"/>
    <property type="evidence" value="ECO:0007669"/>
    <property type="project" value="InterPro"/>
</dbReference>
<comment type="function">
    <text evidence="5">This is one of the proteins that binds to the 5S RNA in the ribosome where it forms part of the central protuberance.</text>
</comment>
<dbReference type="InterPro" id="IPR001021">
    <property type="entry name" value="Ribosomal_bL25_long"/>
</dbReference>
<keyword evidence="2 5" id="KW-0694">RNA-binding</keyword>
<dbReference type="AlphaFoldDB" id="A0A9D9E3K1"/>
<dbReference type="InterPro" id="IPR037121">
    <property type="entry name" value="Ribosomal_bL25_C"/>
</dbReference>
<proteinExistence type="inferred from homology"/>
<dbReference type="InterPro" id="IPR020057">
    <property type="entry name" value="Ribosomal_bL25_b-dom"/>
</dbReference>
<dbReference type="Proteomes" id="UP000823636">
    <property type="component" value="Unassembled WGS sequence"/>
</dbReference>
<dbReference type="Gene3D" id="2.170.120.20">
    <property type="entry name" value="Ribosomal protein L25, beta domain"/>
    <property type="match status" value="1"/>
</dbReference>
<keyword evidence="4 5" id="KW-0687">Ribonucleoprotein</keyword>
<dbReference type="GO" id="GO:0022625">
    <property type="term" value="C:cytosolic large ribosomal subunit"/>
    <property type="evidence" value="ECO:0007669"/>
    <property type="project" value="TreeGrafter"/>
</dbReference>
<evidence type="ECO:0000259" key="6">
    <source>
        <dbReference type="Pfam" id="PF01386"/>
    </source>
</evidence>
<sequence>MKTFQLEGTPRTGLGKKEAKSLRKENMIPAVLNGGELVDYPYAGQLQEGEKVVAIGGGKALIVTDFKVSSDSVRKLVYTSDIFAVELKIGKKDVMAVLKDIQFHPVTGNILHMDFLEISKEKPIVMAVPVKLVGHAEGVKAGGKLVLKMRRIKVKAKYTDIPELLNINVDSLGLGKSISVGSLSFENLELISPKDALVCSVLMTRGAIAAAAAANS</sequence>
<organism evidence="8 9">
    <name type="scientific">Candidatus Caccoplasma merdipullorum</name>
    <dbReference type="NCBI Taxonomy" id="2840718"/>
    <lineage>
        <taxon>Bacteria</taxon>
        <taxon>Pseudomonadati</taxon>
        <taxon>Bacteroidota</taxon>
        <taxon>Bacteroidia</taxon>
        <taxon>Bacteroidales</taxon>
        <taxon>Bacteroidaceae</taxon>
        <taxon>Bacteroidaceae incertae sedis</taxon>
        <taxon>Candidatus Caccoplasma</taxon>
    </lineage>
</organism>
<dbReference type="NCBIfam" id="TIGR00731">
    <property type="entry name" value="bL25_bact_ctc"/>
    <property type="match status" value="1"/>
</dbReference>
<gene>
    <name evidence="5" type="primary">rplY</name>
    <name evidence="5" type="synonym">ctc</name>
    <name evidence="8" type="ORF">IAC54_03060</name>
</gene>
<evidence type="ECO:0000313" key="8">
    <source>
        <dbReference type="EMBL" id="MBO8437865.1"/>
    </source>
</evidence>
<comment type="similarity">
    <text evidence="5">Belongs to the bacterial ribosomal protein bL25 family. CTC subfamily.</text>
</comment>
<dbReference type="Gene3D" id="2.40.240.10">
    <property type="entry name" value="Ribosomal Protein L25, Chain P"/>
    <property type="match status" value="1"/>
</dbReference>
<feature type="domain" description="Large ribosomal subunit protein bL25 L25" evidence="6">
    <location>
        <begin position="6"/>
        <end position="37"/>
    </location>
</feature>
<dbReference type="GO" id="GO:0008097">
    <property type="term" value="F:5S rRNA binding"/>
    <property type="evidence" value="ECO:0007669"/>
    <property type="project" value="InterPro"/>
</dbReference>
<keyword evidence="3 5" id="KW-0689">Ribosomal protein</keyword>
<reference evidence="8" key="2">
    <citation type="journal article" date="2021" name="PeerJ">
        <title>Extensive microbial diversity within the chicken gut microbiome revealed by metagenomics and culture.</title>
        <authorList>
            <person name="Gilroy R."/>
            <person name="Ravi A."/>
            <person name="Getino M."/>
            <person name="Pursley I."/>
            <person name="Horton D.L."/>
            <person name="Alikhan N.F."/>
            <person name="Baker D."/>
            <person name="Gharbi K."/>
            <person name="Hall N."/>
            <person name="Watson M."/>
            <person name="Adriaenssens E.M."/>
            <person name="Foster-Nyarko E."/>
            <person name="Jarju S."/>
            <person name="Secka A."/>
            <person name="Antonio M."/>
            <person name="Oren A."/>
            <person name="Chaudhuri R.R."/>
            <person name="La Ragione R."/>
            <person name="Hildebrand F."/>
            <person name="Pallen M.J."/>
        </authorList>
    </citation>
    <scope>NUCLEOTIDE SEQUENCE</scope>
    <source>
        <strain evidence="8">G3-4614</strain>
    </source>
</reference>
<feature type="domain" description="Large ribosomal subunit protein bL25 beta" evidence="7">
    <location>
        <begin position="124"/>
        <end position="204"/>
    </location>
</feature>
<dbReference type="PANTHER" id="PTHR33284">
    <property type="entry name" value="RIBOSOMAL PROTEIN L25/GLN-TRNA SYNTHETASE, ANTI-CODON-BINDING DOMAIN-CONTAINING PROTEIN"/>
    <property type="match status" value="1"/>
</dbReference>
<evidence type="ECO:0000259" key="7">
    <source>
        <dbReference type="Pfam" id="PF14693"/>
    </source>
</evidence>
<feature type="domain" description="Large ribosomal subunit protein bL25 L25" evidence="6">
    <location>
        <begin position="51"/>
        <end position="115"/>
    </location>
</feature>
<dbReference type="HAMAP" id="MF_01334">
    <property type="entry name" value="Ribosomal_bL25_CTC"/>
    <property type="match status" value="1"/>
</dbReference>
<protein>
    <recommendedName>
        <fullName evidence="5">Large ribosomal subunit protein bL25</fullName>
    </recommendedName>
    <alternativeName>
        <fullName evidence="5">General stress protein CTC</fullName>
    </alternativeName>
</protein>
<evidence type="ECO:0000256" key="4">
    <source>
        <dbReference type="ARBA" id="ARBA00023274"/>
    </source>
</evidence>
<evidence type="ECO:0000256" key="5">
    <source>
        <dbReference type="HAMAP-Rule" id="MF_01334"/>
    </source>
</evidence>
<name>A0A9D9E3K1_9BACT</name>
<evidence type="ECO:0000313" key="9">
    <source>
        <dbReference type="Proteomes" id="UP000823636"/>
    </source>
</evidence>
<dbReference type="InterPro" id="IPR029751">
    <property type="entry name" value="Ribosomal_L25_dom"/>
</dbReference>
<evidence type="ECO:0000256" key="1">
    <source>
        <dbReference type="ARBA" id="ARBA00022730"/>
    </source>
</evidence>
<dbReference type="InterPro" id="IPR011035">
    <property type="entry name" value="Ribosomal_bL25/Gln-tRNA_synth"/>
</dbReference>
<comment type="subunit">
    <text evidence="5">Part of the 50S ribosomal subunit; part of the 5S rRNA/L5/L18/L25 subcomplex. Contacts the 5S rRNA. Binds to the 5S rRNA independently of L5 and L18.</text>
</comment>
<reference evidence="8" key="1">
    <citation type="submission" date="2020-10" db="EMBL/GenBank/DDBJ databases">
        <authorList>
            <person name="Gilroy R."/>
        </authorList>
    </citation>
    <scope>NUCLEOTIDE SEQUENCE</scope>
    <source>
        <strain evidence="8">G3-4614</strain>
    </source>
</reference>
<dbReference type="SUPFAM" id="SSF50715">
    <property type="entry name" value="Ribosomal protein L25-like"/>
    <property type="match status" value="1"/>
</dbReference>
<evidence type="ECO:0000256" key="3">
    <source>
        <dbReference type="ARBA" id="ARBA00022980"/>
    </source>
</evidence>
<dbReference type="InterPro" id="IPR020930">
    <property type="entry name" value="Ribosomal_uL5_bac-type"/>
</dbReference>
<evidence type="ECO:0000256" key="2">
    <source>
        <dbReference type="ARBA" id="ARBA00022884"/>
    </source>
</evidence>
<dbReference type="InterPro" id="IPR020056">
    <property type="entry name" value="Rbsml_bL25/Gln-tRNA_synth_N"/>
</dbReference>
<dbReference type="EMBL" id="JADIMW010000029">
    <property type="protein sequence ID" value="MBO8437865.1"/>
    <property type="molecule type" value="Genomic_DNA"/>
</dbReference>
<keyword evidence="1 5" id="KW-0699">rRNA-binding</keyword>
<dbReference type="PANTHER" id="PTHR33284:SF1">
    <property type="entry name" value="RIBOSOMAL PROTEIN L25_GLN-TRNA SYNTHETASE, ANTI-CODON-BINDING DOMAIN-CONTAINING PROTEIN"/>
    <property type="match status" value="1"/>
</dbReference>
<dbReference type="Pfam" id="PF14693">
    <property type="entry name" value="Ribosomal_TL5_C"/>
    <property type="match status" value="1"/>
</dbReference>